<dbReference type="GO" id="GO:0005829">
    <property type="term" value="C:cytosol"/>
    <property type="evidence" value="ECO:0007669"/>
    <property type="project" value="TreeGrafter"/>
</dbReference>
<dbReference type="GO" id="GO:0043138">
    <property type="term" value="F:3'-5' DNA helicase activity"/>
    <property type="evidence" value="ECO:0007669"/>
    <property type="project" value="UniProtKB-EC"/>
</dbReference>
<evidence type="ECO:0000256" key="5">
    <source>
        <dbReference type="ARBA" id="ARBA00022840"/>
    </source>
</evidence>
<keyword evidence="5 11" id="KW-0067">ATP-binding</keyword>
<comment type="caution">
    <text evidence="14">The sequence shown here is derived from an EMBL/GenBank/DDBJ whole genome shotgun (WGS) entry which is preliminary data.</text>
</comment>
<evidence type="ECO:0000313" key="15">
    <source>
        <dbReference type="Proteomes" id="UP000315689"/>
    </source>
</evidence>
<sequence>MNPILNELNPVQQQAAQIKDGPILILAGAGSGKTKTLTHRIAYLIKHHNIPARNILAVTFTNKAAEEMQTRINRILPQSNSLAWMGTFHSICVKILRRELNKTNLGFTSNFTIFDDQDQLSIIKKILKELSLDPPKINPRAVRAFIENAKNEAQTADEMEKFSRGEFQKIANQIYHLYEKYLKSQNGLDFDDLLIKTVALFNLYPEILKKYQNIFCYILVDEYQDTNQIQYQLIKLLARQHLNLCAIGDDSQSIYQFRGADFRNILNFEKDYPNVQVIKLEQNYRSTKNILKAAQDIIEKNLHRTDKTLWTQNPKGAPITLAGLEDEQEEALFIISEIKSLRQTGVKPSDCVVLYRTHAQSRAIEEQLIKTNLGYKIIGGVSFYQRSEIKDILAYVKLLANPHSRISLERIAGKPPRGIGAQTLIKGGKKLNDFLKLMENIRLISREKKPAEIIDLVARRTGYKDWLLENSPEAESRWENIKELKTVAQEYDNLADFLEKTALHQPTDQIEDEAEKIHLMTFHNVKGLEYPIVFMVGMEEGLFPHSRSLLEPQELEEERRLCYVGITRAKKRLYLTHAQSRRFFGSFQSNPASRFLDELPNDILDII</sequence>
<dbReference type="PROSITE" id="PS51198">
    <property type="entry name" value="UVRD_HELICASE_ATP_BIND"/>
    <property type="match status" value="1"/>
</dbReference>
<organism evidence="14 15">
    <name type="scientific">Candidatus Berkelbacteria bacterium Licking1014_7</name>
    <dbReference type="NCBI Taxonomy" id="2017147"/>
    <lineage>
        <taxon>Bacteria</taxon>
        <taxon>Candidatus Berkelbacteria</taxon>
    </lineage>
</organism>
<dbReference type="Pfam" id="PF13361">
    <property type="entry name" value="UvrD_C"/>
    <property type="match status" value="1"/>
</dbReference>
<dbReference type="AlphaFoldDB" id="A0A554LK81"/>
<feature type="binding site" evidence="11">
    <location>
        <begin position="27"/>
        <end position="34"/>
    </location>
    <ligand>
        <name>ATP</name>
        <dbReference type="ChEBI" id="CHEBI:30616"/>
    </ligand>
</feature>
<dbReference type="CDD" id="cd17932">
    <property type="entry name" value="DEXQc_UvrD"/>
    <property type="match status" value="1"/>
</dbReference>
<evidence type="ECO:0000256" key="6">
    <source>
        <dbReference type="ARBA" id="ARBA00023125"/>
    </source>
</evidence>
<feature type="domain" description="UvrD-like helicase ATP-binding" evidence="12">
    <location>
        <begin position="6"/>
        <end position="287"/>
    </location>
</feature>
<keyword evidence="7" id="KW-0413">Isomerase</keyword>
<dbReference type="Gene3D" id="3.40.50.300">
    <property type="entry name" value="P-loop containing nucleotide triphosphate hydrolases"/>
    <property type="match status" value="2"/>
</dbReference>
<dbReference type="EC" id="5.6.2.4" evidence="9"/>
<dbReference type="GO" id="GO:0009314">
    <property type="term" value="P:response to radiation"/>
    <property type="evidence" value="ECO:0007669"/>
    <property type="project" value="UniProtKB-ARBA"/>
</dbReference>
<protein>
    <recommendedName>
        <fullName evidence="9">DNA 3'-5' helicase</fullName>
        <ecNumber evidence="9">5.6.2.4</ecNumber>
    </recommendedName>
</protein>
<dbReference type="Proteomes" id="UP000315689">
    <property type="component" value="Unassembled WGS sequence"/>
</dbReference>
<name>A0A554LK81_9BACT</name>
<dbReference type="Gene3D" id="1.10.486.10">
    <property type="entry name" value="PCRA, domain 4"/>
    <property type="match status" value="1"/>
</dbReference>
<evidence type="ECO:0000256" key="4">
    <source>
        <dbReference type="ARBA" id="ARBA00022806"/>
    </source>
</evidence>
<evidence type="ECO:0000256" key="11">
    <source>
        <dbReference type="PROSITE-ProRule" id="PRU00560"/>
    </source>
</evidence>
<accession>A0A554LK81</accession>
<reference evidence="14 15" key="1">
    <citation type="submission" date="2017-07" db="EMBL/GenBank/DDBJ databases">
        <title>Mechanisms for carbon and nitrogen cycling indicate functional differentiation within the Candidate Phyla Radiation.</title>
        <authorList>
            <person name="Danczak R.E."/>
            <person name="Johnston M.D."/>
            <person name="Kenah C."/>
            <person name="Slattery M."/>
            <person name="Wrighton K.C."/>
            <person name="Wilkins M.J."/>
        </authorList>
    </citation>
    <scope>NUCLEOTIDE SEQUENCE [LARGE SCALE GENOMIC DNA]</scope>
    <source>
        <strain evidence="14">Licking1014_7</strain>
    </source>
</reference>
<dbReference type="CDD" id="cd18807">
    <property type="entry name" value="SF1_C_UvrD"/>
    <property type="match status" value="1"/>
</dbReference>
<keyword evidence="6" id="KW-0238">DNA-binding</keyword>
<keyword evidence="2 11" id="KW-0547">Nucleotide-binding</keyword>
<dbReference type="GO" id="GO:0033202">
    <property type="term" value="C:DNA helicase complex"/>
    <property type="evidence" value="ECO:0007669"/>
    <property type="project" value="TreeGrafter"/>
</dbReference>
<dbReference type="PROSITE" id="PS51217">
    <property type="entry name" value="UVRD_HELICASE_CTER"/>
    <property type="match status" value="1"/>
</dbReference>
<dbReference type="EMBL" id="VMGK01000004">
    <property type="protein sequence ID" value="TSC93270.1"/>
    <property type="molecule type" value="Genomic_DNA"/>
</dbReference>
<evidence type="ECO:0000256" key="8">
    <source>
        <dbReference type="ARBA" id="ARBA00034617"/>
    </source>
</evidence>
<evidence type="ECO:0000313" key="14">
    <source>
        <dbReference type="EMBL" id="TSC93270.1"/>
    </source>
</evidence>
<dbReference type="InterPro" id="IPR014016">
    <property type="entry name" value="UvrD-like_ATP-bd"/>
</dbReference>
<evidence type="ECO:0000256" key="2">
    <source>
        <dbReference type="ARBA" id="ARBA00022741"/>
    </source>
</evidence>
<comment type="catalytic activity">
    <reaction evidence="10">
        <text>ATP + H2O = ADP + phosphate + H(+)</text>
        <dbReference type="Rhea" id="RHEA:13065"/>
        <dbReference type="ChEBI" id="CHEBI:15377"/>
        <dbReference type="ChEBI" id="CHEBI:15378"/>
        <dbReference type="ChEBI" id="CHEBI:30616"/>
        <dbReference type="ChEBI" id="CHEBI:43474"/>
        <dbReference type="ChEBI" id="CHEBI:456216"/>
        <dbReference type="EC" id="5.6.2.4"/>
    </reaction>
</comment>
<dbReference type="GO" id="GO:0003677">
    <property type="term" value="F:DNA binding"/>
    <property type="evidence" value="ECO:0007669"/>
    <property type="project" value="UniProtKB-KW"/>
</dbReference>
<evidence type="ECO:0000256" key="3">
    <source>
        <dbReference type="ARBA" id="ARBA00022801"/>
    </source>
</evidence>
<dbReference type="GO" id="GO:0005524">
    <property type="term" value="F:ATP binding"/>
    <property type="evidence" value="ECO:0007669"/>
    <property type="project" value="UniProtKB-UniRule"/>
</dbReference>
<dbReference type="InterPro" id="IPR000212">
    <property type="entry name" value="DNA_helicase_UvrD/REP"/>
</dbReference>
<feature type="domain" description="UvrD-like helicase C-terminal" evidence="13">
    <location>
        <begin position="288"/>
        <end position="527"/>
    </location>
</feature>
<dbReference type="GO" id="GO:0000725">
    <property type="term" value="P:recombinational repair"/>
    <property type="evidence" value="ECO:0007669"/>
    <property type="project" value="TreeGrafter"/>
</dbReference>
<evidence type="ECO:0000256" key="7">
    <source>
        <dbReference type="ARBA" id="ARBA00023235"/>
    </source>
</evidence>
<dbReference type="Pfam" id="PF00580">
    <property type="entry name" value="UvrD-helicase"/>
    <property type="match status" value="1"/>
</dbReference>
<evidence type="ECO:0000256" key="9">
    <source>
        <dbReference type="ARBA" id="ARBA00034808"/>
    </source>
</evidence>
<proteinExistence type="inferred from homology"/>
<dbReference type="PANTHER" id="PTHR11070">
    <property type="entry name" value="UVRD / RECB / PCRA DNA HELICASE FAMILY MEMBER"/>
    <property type="match status" value="1"/>
</dbReference>
<evidence type="ECO:0000256" key="1">
    <source>
        <dbReference type="ARBA" id="ARBA00009922"/>
    </source>
</evidence>
<keyword evidence="4 11" id="KW-0347">Helicase</keyword>
<dbReference type="SUPFAM" id="SSF52540">
    <property type="entry name" value="P-loop containing nucleoside triphosphate hydrolases"/>
    <property type="match status" value="1"/>
</dbReference>
<dbReference type="FunFam" id="1.10.10.160:FF:000001">
    <property type="entry name" value="ATP-dependent DNA helicase"/>
    <property type="match status" value="1"/>
</dbReference>
<gene>
    <name evidence="14" type="ORF">CEN89_174</name>
</gene>
<dbReference type="InterPro" id="IPR013986">
    <property type="entry name" value="DExx_box_DNA_helicase_dom_sf"/>
</dbReference>
<comment type="similarity">
    <text evidence="1">Belongs to the helicase family. UvrD subfamily.</text>
</comment>
<evidence type="ECO:0000259" key="13">
    <source>
        <dbReference type="PROSITE" id="PS51217"/>
    </source>
</evidence>
<dbReference type="InterPro" id="IPR027417">
    <property type="entry name" value="P-loop_NTPase"/>
</dbReference>
<evidence type="ECO:0000256" key="10">
    <source>
        <dbReference type="ARBA" id="ARBA00048988"/>
    </source>
</evidence>
<dbReference type="InterPro" id="IPR014017">
    <property type="entry name" value="DNA_helicase_UvrD-like_C"/>
</dbReference>
<dbReference type="Gene3D" id="1.10.10.160">
    <property type="match status" value="1"/>
</dbReference>
<keyword evidence="3 11" id="KW-0378">Hydrolase</keyword>
<dbReference type="GO" id="GO:0016887">
    <property type="term" value="F:ATP hydrolysis activity"/>
    <property type="evidence" value="ECO:0007669"/>
    <property type="project" value="RHEA"/>
</dbReference>
<comment type="catalytic activity">
    <reaction evidence="8">
        <text>Couples ATP hydrolysis with the unwinding of duplex DNA by translocating in the 3'-5' direction.</text>
        <dbReference type="EC" id="5.6.2.4"/>
    </reaction>
</comment>
<evidence type="ECO:0000259" key="12">
    <source>
        <dbReference type="PROSITE" id="PS51198"/>
    </source>
</evidence>
<dbReference type="PANTHER" id="PTHR11070:SF2">
    <property type="entry name" value="ATP-DEPENDENT DNA HELICASE SRS2"/>
    <property type="match status" value="1"/>
</dbReference>